<evidence type="ECO:0000256" key="3">
    <source>
        <dbReference type="ARBA" id="ARBA00022730"/>
    </source>
</evidence>
<evidence type="ECO:0000256" key="7">
    <source>
        <dbReference type="HAMAP-Rule" id="MF_00736"/>
    </source>
</evidence>
<dbReference type="AlphaFoldDB" id="A0AAW6DK05"/>
<reference evidence="12" key="1">
    <citation type="submission" date="2023-01" db="EMBL/GenBank/DDBJ databases">
        <title>Human gut microbiome strain richness.</title>
        <authorList>
            <person name="Chen-Liaw A."/>
        </authorList>
    </citation>
    <scope>NUCLEOTIDE SEQUENCE</scope>
    <source>
        <strain evidence="12">RTP21484st1_H11_RTP21484_190118</strain>
    </source>
</reference>
<dbReference type="FunFam" id="1.10.10.250:FF:000001">
    <property type="entry name" value="50S ribosomal protein L11"/>
    <property type="match status" value="1"/>
</dbReference>
<dbReference type="Pfam" id="PF03946">
    <property type="entry name" value="Ribosomal_L11_N"/>
    <property type="match status" value="1"/>
</dbReference>
<dbReference type="InterPro" id="IPR036796">
    <property type="entry name" value="Ribosomal_uL11_N_sf"/>
</dbReference>
<comment type="caution">
    <text evidence="12">The sequence shown here is derived from an EMBL/GenBank/DDBJ whole genome shotgun (WGS) entry which is preliminary data.</text>
</comment>
<dbReference type="GO" id="GO:0003735">
    <property type="term" value="F:structural constituent of ribosome"/>
    <property type="evidence" value="ECO:0007669"/>
    <property type="project" value="InterPro"/>
</dbReference>
<dbReference type="InterPro" id="IPR000911">
    <property type="entry name" value="Ribosomal_uL11"/>
</dbReference>
<dbReference type="CDD" id="cd00349">
    <property type="entry name" value="Ribosomal_L11"/>
    <property type="match status" value="1"/>
</dbReference>
<evidence type="ECO:0000256" key="9">
    <source>
        <dbReference type="RuleBase" id="RU003979"/>
    </source>
</evidence>
<dbReference type="SUPFAM" id="SSF46906">
    <property type="entry name" value="Ribosomal protein L11, C-terminal domain"/>
    <property type="match status" value="1"/>
</dbReference>
<evidence type="ECO:0000256" key="8">
    <source>
        <dbReference type="RuleBase" id="RU003978"/>
    </source>
</evidence>
<dbReference type="InterPro" id="IPR006519">
    <property type="entry name" value="Ribosomal_uL11_bac-typ"/>
</dbReference>
<evidence type="ECO:0000256" key="6">
    <source>
        <dbReference type="ARBA" id="ARBA00023274"/>
    </source>
</evidence>
<feature type="domain" description="Large ribosomal subunit protein uL11 N-terminal" evidence="11">
    <location>
        <begin position="9"/>
        <end position="66"/>
    </location>
</feature>
<accession>A0AAW6DK05</accession>
<evidence type="ECO:0000256" key="4">
    <source>
        <dbReference type="ARBA" id="ARBA00022884"/>
    </source>
</evidence>
<dbReference type="InterPro" id="IPR020784">
    <property type="entry name" value="Ribosomal_uL11_N"/>
</dbReference>
<protein>
    <recommendedName>
        <fullName evidence="7">Large ribosomal subunit protein uL11</fullName>
    </recommendedName>
</protein>
<dbReference type="PANTHER" id="PTHR11661">
    <property type="entry name" value="60S RIBOSOMAL PROTEIN L12"/>
    <property type="match status" value="1"/>
</dbReference>
<keyword evidence="5 7" id="KW-0689">Ribosomal protein</keyword>
<comment type="PTM">
    <text evidence="7 9">One or more lysine residues are methylated.</text>
</comment>
<dbReference type="GO" id="GO:0070180">
    <property type="term" value="F:large ribosomal subunit rRNA binding"/>
    <property type="evidence" value="ECO:0007669"/>
    <property type="project" value="UniProtKB-UniRule"/>
</dbReference>
<gene>
    <name evidence="7 12" type="primary">rplK</name>
    <name evidence="12" type="ORF">PNW85_14805</name>
</gene>
<dbReference type="SMART" id="SM00649">
    <property type="entry name" value="RL11"/>
    <property type="match status" value="1"/>
</dbReference>
<keyword evidence="3 7" id="KW-0699">rRNA-binding</keyword>
<proteinExistence type="inferred from homology"/>
<evidence type="ECO:0000256" key="1">
    <source>
        <dbReference type="ARBA" id="ARBA00010537"/>
    </source>
</evidence>
<dbReference type="InterPro" id="IPR036769">
    <property type="entry name" value="Ribosomal_uL11_C_sf"/>
</dbReference>
<dbReference type="InterPro" id="IPR020783">
    <property type="entry name" value="Ribosomal_uL11_C"/>
</dbReference>
<dbReference type="FunFam" id="3.30.1550.10:FF:000005">
    <property type="entry name" value="50S ribosomal protein L11"/>
    <property type="match status" value="1"/>
</dbReference>
<keyword evidence="2 7" id="KW-0488">Methylation</keyword>
<keyword evidence="4 7" id="KW-0694">RNA-binding</keyword>
<evidence type="ECO:0000313" key="12">
    <source>
        <dbReference type="EMBL" id="MDB8687916.1"/>
    </source>
</evidence>
<dbReference type="HAMAP" id="MF_00736">
    <property type="entry name" value="Ribosomal_uL11"/>
    <property type="match status" value="1"/>
</dbReference>
<dbReference type="RefSeq" id="WP_178836985.1">
    <property type="nucleotide sequence ID" value="NZ_JAQMLA010000054.1"/>
</dbReference>
<dbReference type="EMBL" id="JAQMLA010000054">
    <property type="protein sequence ID" value="MDB8687916.1"/>
    <property type="molecule type" value="Genomic_DNA"/>
</dbReference>
<evidence type="ECO:0000259" key="10">
    <source>
        <dbReference type="Pfam" id="PF00298"/>
    </source>
</evidence>
<comment type="subunit">
    <text evidence="7">Part of the ribosomal stalk of the 50S ribosomal subunit. Interacts with L10 and the large rRNA to form the base of the stalk. L10 forms an elongated spine to which L12 dimers bind in a sequential fashion forming a multimeric L10(L12)X complex.</text>
</comment>
<dbReference type="GO" id="GO:0006412">
    <property type="term" value="P:translation"/>
    <property type="evidence" value="ECO:0007669"/>
    <property type="project" value="UniProtKB-UniRule"/>
</dbReference>
<sequence length="142" mass="15067">MAKKVKRIVKLKLNAGKATPAPPVGTSLGPTGINLAAFCKEYNDLTKDKVGMIIPVELTIYEDCTYSIKLKTPPTSALLKKAANITKGAGTTKRDVVGTITKEQLRSIAETKMPDLTAASIEAAMSMVEGTAKSMGIKVVEE</sequence>
<keyword evidence="6 7" id="KW-0687">Ribonucleoprotein</keyword>
<organism evidence="12 13">
    <name type="scientific">Mediterraneibacter gnavus</name>
    <name type="common">Ruminococcus gnavus</name>
    <dbReference type="NCBI Taxonomy" id="33038"/>
    <lineage>
        <taxon>Bacteria</taxon>
        <taxon>Bacillati</taxon>
        <taxon>Bacillota</taxon>
        <taxon>Clostridia</taxon>
        <taxon>Lachnospirales</taxon>
        <taxon>Lachnospiraceae</taxon>
        <taxon>Mediterraneibacter</taxon>
    </lineage>
</organism>
<name>A0AAW6DK05_MEDGN</name>
<feature type="domain" description="Large ribosomal subunit protein uL11 C-terminal" evidence="10">
    <location>
        <begin position="71"/>
        <end position="139"/>
    </location>
</feature>
<comment type="function">
    <text evidence="7 9">Forms part of the ribosomal stalk which helps the ribosome interact with GTP-bound translation factors.</text>
</comment>
<dbReference type="NCBIfam" id="TIGR01632">
    <property type="entry name" value="L11_bact"/>
    <property type="match status" value="1"/>
</dbReference>
<dbReference type="Gene3D" id="1.10.10.250">
    <property type="entry name" value="Ribosomal protein L11, C-terminal domain"/>
    <property type="match status" value="1"/>
</dbReference>
<dbReference type="SUPFAM" id="SSF54747">
    <property type="entry name" value="Ribosomal L11/L12e N-terminal domain"/>
    <property type="match status" value="1"/>
</dbReference>
<evidence type="ECO:0000256" key="5">
    <source>
        <dbReference type="ARBA" id="ARBA00022980"/>
    </source>
</evidence>
<evidence type="ECO:0000259" key="11">
    <source>
        <dbReference type="Pfam" id="PF03946"/>
    </source>
</evidence>
<dbReference type="GO" id="GO:0022625">
    <property type="term" value="C:cytosolic large ribosomal subunit"/>
    <property type="evidence" value="ECO:0007669"/>
    <property type="project" value="TreeGrafter"/>
</dbReference>
<dbReference type="PANTHER" id="PTHR11661:SF1">
    <property type="entry name" value="LARGE RIBOSOMAL SUBUNIT PROTEIN UL11M"/>
    <property type="match status" value="1"/>
</dbReference>
<evidence type="ECO:0000313" key="13">
    <source>
        <dbReference type="Proteomes" id="UP001212160"/>
    </source>
</evidence>
<comment type="similarity">
    <text evidence="1 7 8">Belongs to the universal ribosomal protein uL11 family.</text>
</comment>
<dbReference type="Pfam" id="PF00298">
    <property type="entry name" value="Ribosomal_L11"/>
    <property type="match status" value="1"/>
</dbReference>
<evidence type="ECO:0000256" key="2">
    <source>
        <dbReference type="ARBA" id="ARBA00022481"/>
    </source>
</evidence>
<dbReference type="Proteomes" id="UP001212160">
    <property type="component" value="Unassembled WGS sequence"/>
</dbReference>
<dbReference type="Gene3D" id="3.30.1550.10">
    <property type="entry name" value="Ribosomal protein L11/L12, N-terminal domain"/>
    <property type="match status" value="1"/>
</dbReference>